<name>A0ABV1E9N2_9FIRM</name>
<dbReference type="RefSeq" id="WP_349231462.1">
    <property type="nucleotide sequence ID" value="NZ_JBBMFK010000008.1"/>
</dbReference>
<dbReference type="CDD" id="cd00609">
    <property type="entry name" value="AAT_like"/>
    <property type="match status" value="1"/>
</dbReference>
<comment type="cofactor">
    <cofactor evidence="1">
        <name>pyridoxal 5'-phosphate</name>
        <dbReference type="ChEBI" id="CHEBI:597326"/>
    </cofactor>
</comment>
<evidence type="ECO:0000256" key="2">
    <source>
        <dbReference type="ARBA" id="ARBA00012224"/>
    </source>
</evidence>
<dbReference type="GO" id="GO:0047804">
    <property type="term" value="F:cysteine-S-conjugate beta-lyase activity"/>
    <property type="evidence" value="ECO:0007669"/>
    <property type="project" value="UniProtKB-EC"/>
</dbReference>
<proteinExistence type="inferred from homology"/>
<evidence type="ECO:0000256" key="5">
    <source>
        <dbReference type="ARBA" id="ARBA00037974"/>
    </source>
</evidence>
<evidence type="ECO:0000256" key="4">
    <source>
        <dbReference type="ARBA" id="ARBA00023239"/>
    </source>
</evidence>
<comment type="similarity">
    <text evidence="5">Belongs to the class-II pyridoxal-phosphate-dependent aminotransferase family. MalY/PatB cystathionine beta-lyase subfamily.</text>
</comment>
<dbReference type="NCBIfam" id="TIGR04350">
    <property type="entry name" value="C_S_lyase_PatB"/>
    <property type="match status" value="1"/>
</dbReference>
<dbReference type="PANTHER" id="PTHR43525:SF1">
    <property type="entry name" value="PROTEIN MALY"/>
    <property type="match status" value="1"/>
</dbReference>
<evidence type="ECO:0000313" key="8">
    <source>
        <dbReference type="Proteomes" id="UP001464378"/>
    </source>
</evidence>
<evidence type="ECO:0000313" key="7">
    <source>
        <dbReference type="EMBL" id="MEQ2443156.1"/>
    </source>
</evidence>
<protein>
    <recommendedName>
        <fullName evidence="2">cysteine-S-conjugate beta-lyase</fullName>
        <ecNumber evidence="2">4.4.1.13</ecNumber>
    </recommendedName>
</protein>
<dbReference type="Gene3D" id="3.90.1150.10">
    <property type="entry name" value="Aspartate Aminotransferase, domain 1"/>
    <property type="match status" value="1"/>
</dbReference>
<comment type="caution">
    <text evidence="7">The sequence shown here is derived from an EMBL/GenBank/DDBJ whole genome shotgun (WGS) entry which is preliminary data.</text>
</comment>
<dbReference type="Gene3D" id="3.40.640.10">
    <property type="entry name" value="Type I PLP-dependent aspartate aminotransferase-like (Major domain)"/>
    <property type="match status" value="1"/>
</dbReference>
<dbReference type="Pfam" id="PF00155">
    <property type="entry name" value="Aminotran_1_2"/>
    <property type="match status" value="1"/>
</dbReference>
<sequence>MSDLEAFNRGAERKGTSCIKWDFQKADYGMDNLLPFSIADADYPTYPPILEALKKRIDNGVIGYTDLDEDYFEAVAGWCRRRHGWNIEHSWIVPTGGIVPAMCNAIEALLPPDAKVIVQPPVYDPFYSIIQASGRTMVKNDLIHDENGYRMDYDGLEAACKDGAAMLLLCSPHNPVCRVWTEEELKRVADICGRYGVYVVSDEIHWDLIMDGYHHTTMGQFQALYERLIVCTSCSKTFNIAGLETSNLIIPGEKTREAYQKWLYSRYLFCPNTLGLEAVKAAYAGGDQWVDSQRAYLTGNAQIVCDFMAEHLPRVRVARPEGTYLLWLDMTDYGLSSDELIRRIAQAGAGLNGGNHYGEQYDGFVRMNVACPRAQLTAGLACIQKALADL</sequence>
<dbReference type="PANTHER" id="PTHR43525">
    <property type="entry name" value="PROTEIN MALY"/>
    <property type="match status" value="1"/>
</dbReference>
<gene>
    <name evidence="7" type="ORF">WMO64_06705</name>
</gene>
<evidence type="ECO:0000256" key="1">
    <source>
        <dbReference type="ARBA" id="ARBA00001933"/>
    </source>
</evidence>
<accession>A0ABV1E9N2</accession>
<evidence type="ECO:0000256" key="3">
    <source>
        <dbReference type="ARBA" id="ARBA00022898"/>
    </source>
</evidence>
<dbReference type="InterPro" id="IPR004839">
    <property type="entry name" value="Aminotransferase_I/II_large"/>
</dbReference>
<reference evidence="7 8" key="1">
    <citation type="submission" date="2024-03" db="EMBL/GenBank/DDBJ databases">
        <title>Human intestinal bacterial collection.</title>
        <authorList>
            <person name="Pauvert C."/>
            <person name="Hitch T.C.A."/>
            <person name="Clavel T."/>
        </authorList>
    </citation>
    <scope>NUCLEOTIDE SEQUENCE [LARGE SCALE GENOMIC DNA]</scope>
    <source>
        <strain evidence="7 8">CLA-AP-H29</strain>
    </source>
</reference>
<dbReference type="InterPro" id="IPR015421">
    <property type="entry name" value="PyrdxlP-dep_Trfase_major"/>
</dbReference>
<keyword evidence="3" id="KW-0663">Pyridoxal phosphate</keyword>
<dbReference type="InterPro" id="IPR015424">
    <property type="entry name" value="PyrdxlP-dep_Trfase"/>
</dbReference>
<dbReference type="Proteomes" id="UP001464378">
    <property type="component" value="Unassembled WGS sequence"/>
</dbReference>
<keyword evidence="4 7" id="KW-0456">Lyase</keyword>
<dbReference type="EMBL" id="JBBMFK010000008">
    <property type="protein sequence ID" value="MEQ2443156.1"/>
    <property type="molecule type" value="Genomic_DNA"/>
</dbReference>
<dbReference type="InterPro" id="IPR051798">
    <property type="entry name" value="Class-II_PLP-Dep_Aminotrans"/>
</dbReference>
<dbReference type="InterPro" id="IPR015422">
    <property type="entry name" value="PyrdxlP-dep_Trfase_small"/>
</dbReference>
<dbReference type="SUPFAM" id="SSF53383">
    <property type="entry name" value="PLP-dependent transferases"/>
    <property type="match status" value="1"/>
</dbReference>
<dbReference type="EC" id="4.4.1.13" evidence="2"/>
<keyword evidence="8" id="KW-1185">Reference proteome</keyword>
<evidence type="ECO:0000259" key="6">
    <source>
        <dbReference type="Pfam" id="PF00155"/>
    </source>
</evidence>
<feature type="domain" description="Aminotransferase class I/classII large" evidence="6">
    <location>
        <begin position="33"/>
        <end position="379"/>
    </location>
</feature>
<dbReference type="InterPro" id="IPR027619">
    <property type="entry name" value="C-S_lyase_PatB-like"/>
</dbReference>
<organism evidence="7 8">
    <name type="scientific">Pseudoflavonifractor intestinihominis</name>
    <dbReference type="NCBI Taxonomy" id="3133171"/>
    <lineage>
        <taxon>Bacteria</taxon>
        <taxon>Bacillati</taxon>
        <taxon>Bacillota</taxon>
        <taxon>Clostridia</taxon>
        <taxon>Eubacteriales</taxon>
        <taxon>Oscillospiraceae</taxon>
        <taxon>Pseudoflavonifractor</taxon>
    </lineage>
</organism>